<dbReference type="Proteomes" id="UP000514411">
    <property type="component" value="Chromosome"/>
</dbReference>
<dbReference type="InterPro" id="IPR003594">
    <property type="entry name" value="HATPase_dom"/>
</dbReference>
<comment type="catalytic activity">
    <reaction evidence="1">
        <text>ATP + protein L-histidine = ADP + protein N-phospho-L-histidine.</text>
        <dbReference type="EC" id="2.7.13.3"/>
    </reaction>
</comment>
<gene>
    <name evidence="7" type="ORF">XSP_003319</name>
    <name evidence="6" type="ORF">XSP_003347</name>
</gene>
<evidence type="ECO:0000313" key="8">
    <source>
        <dbReference type="Proteomes" id="UP000514411"/>
    </source>
</evidence>
<dbReference type="Gene3D" id="3.30.565.10">
    <property type="entry name" value="Histidine kinase-like ATPase, C-terminal domain"/>
    <property type="match status" value="1"/>
</dbReference>
<dbReference type="SMART" id="SM00387">
    <property type="entry name" value="HATPase_c"/>
    <property type="match status" value="1"/>
</dbReference>
<dbReference type="Gene3D" id="3.30.450.20">
    <property type="entry name" value="PAS domain"/>
    <property type="match status" value="1"/>
</dbReference>
<dbReference type="InterPro" id="IPR004358">
    <property type="entry name" value="Sig_transdc_His_kin-like_C"/>
</dbReference>
<evidence type="ECO:0000259" key="5">
    <source>
        <dbReference type="PROSITE" id="PS50113"/>
    </source>
</evidence>
<reference evidence="6 8" key="1">
    <citation type="submission" date="2020-07" db="EMBL/GenBank/DDBJ databases">
        <authorList>
            <person name="Teixeira M."/>
        </authorList>
    </citation>
    <scope>NUCLEOTIDE SEQUENCE</scope>
    <source>
        <strain evidence="7">3</strain>
        <strain evidence="6">Xanthomonas arboricola pv. juglandis CPBF 427</strain>
    </source>
</reference>
<dbReference type="PRINTS" id="PR00344">
    <property type="entry name" value="BCTRLSENSOR"/>
</dbReference>
<dbReference type="CDD" id="cd00082">
    <property type="entry name" value="HisKA"/>
    <property type="match status" value="1"/>
</dbReference>
<keyword evidence="3" id="KW-0597">Phosphoprotein</keyword>
<dbReference type="OrthoDB" id="9770473at2"/>
<dbReference type="EC" id="2.7.13.3" evidence="2"/>
<dbReference type="PROSITE" id="PS50109">
    <property type="entry name" value="HIS_KIN"/>
    <property type="match status" value="1"/>
</dbReference>
<dbReference type="InterPro" id="IPR036097">
    <property type="entry name" value="HisK_dim/P_sf"/>
</dbReference>
<organism evidence="6">
    <name type="scientific">Xanthomonas campestris pv. juglandis</name>
    <name type="common">Xanthomonas arboricola pv. juglandis</name>
    <dbReference type="NCBI Taxonomy" id="195709"/>
    <lineage>
        <taxon>Bacteria</taxon>
        <taxon>Pseudomonadati</taxon>
        <taxon>Pseudomonadota</taxon>
        <taxon>Gammaproteobacteria</taxon>
        <taxon>Lysobacterales</taxon>
        <taxon>Lysobacteraceae</taxon>
        <taxon>Xanthomonas</taxon>
    </lineage>
</organism>
<protein>
    <recommendedName>
        <fullName evidence="2">histidine kinase</fullName>
        <ecNumber evidence="2">2.7.13.3</ecNumber>
    </recommendedName>
</protein>
<dbReference type="CDD" id="cd00130">
    <property type="entry name" value="PAS"/>
    <property type="match status" value="1"/>
</dbReference>
<evidence type="ECO:0000256" key="2">
    <source>
        <dbReference type="ARBA" id="ARBA00012438"/>
    </source>
</evidence>
<dbReference type="InterPro" id="IPR000700">
    <property type="entry name" value="PAS-assoc_C"/>
</dbReference>
<accession>A0A2N7V265</accession>
<dbReference type="Gene3D" id="1.10.287.130">
    <property type="match status" value="1"/>
</dbReference>
<dbReference type="Pfam" id="PF08448">
    <property type="entry name" value="PAS_4"/>
    <property type="match status" value="1"/>
</dbReference>
<dbReference type="PANTHER" id="PTHR43065">
    <property type="entry name" value="SENSOR HISTIDINE KINASE"/>
    <property type="match status" value="1"/>
</dbReference>
<evidence type="ECO:0000259" key="4">
    <source>
        <dbReference type="PROSITE" id="PS50109"/>
    </source>
</evidence>
<dbReference type="InterPro" id="IPR036890">
    <property type="entry name" value="HATPase_C_sf"/>
</dbReference>
<dbReference type="AlphaFoldDB" id="A0A2N7V265"/>
<evidence type="ECO:0000256" key="3">
    <source>
        <dbReference type="ARBA" id="ARBA00022553"/>
    </source>
</evidence>
<dbReference type="InterPro" id="IPR013656">
    <property type="entry name" value="PAS_4"/>
</dbReference>
<dbReference type="Pfam" id="PF02518">
    <property type="entry name" value="HATPase_c"/>
    <property type="match status" value="1"/>
</dbReference>
<feature type="domain" description="Histidine kinase" evidence="4">
    <location>
        <begin position="199"/>
        <end position="420"/>
    </location>
</feature>
<dbReference type="RefSeq" id="WP_016904680.1">
    <property type="nucleotide sequence ID" value="NZ_CP012251.1"/>
</dbReference>
<evidence type="ECO:0000256" key="1">
    <source>
        <dbReference type="ARBA" id="ARBA00000085"/>
    </source>
</evidence>
<dbReference type="InterPro" id="IPR005467">
    <property type="entry name" value="His_kinase_dom"/>
</dbReference>
<dbReference type="EMBL" id="LR824643">
    <property type="protein sequence ID" value="CAD0338248.1"/>
    <property type="molecule type" value="Genomic_DNA"/>
</dbReference>
<dbReference type="SUPFAM" id="SSF47384">
    <property type="entry name" value="Homodimeric domain of signal transducing histidine kinase"/>
    <property type="match status" value="1"/>
</dbReference>
<feature type="domain" description="PAC" evidence="5">
    <location>
        <begin position="74"/>
        <end position="126"/>
    </location>
</feature>
<dbReference type="InterPro" id="IPR003661">
    <property type="entry name" value="HisK_dim/P_dom"/>
</dbReference>
<dbReference type="SUPFAM" id="SSF55785">
    <property type="entry name" value="PYP-like sensor domain (PAS domain)"/>
    <property type="match status" value="1"/>
</dbReference>
<sequence length="431" mass="46019">MRDRYRQIVALSRDCIKEIDLDGRITAININGLTELRASHQDQLIARPWRDLWPPEAAELVDAAIAGSRAGSIQEFEAASVNFAGVRQIWQVVTSPLFDALGKVEAILAVSRNISDRRALETAFRTLDSTLTAERAFSSGVLRLAQAREHSLSSELHSLRDLQERIEGDLDIARAAQSAAEKISEQAQKGEAVGQLLAGVVHDLNNVLQAATSAIELVVQRARIDAHDTKLLSVADAALQHGSVMAQRLVGFSRQYPYSPESVDLAALTEQLGPLLEQVIGADLQLQLGTAEGGCCAMVDRHTVERAILNLVINSRDACQGGGVIRVETGDAVVAEEQANLARPAGHYVTIAVADNGHGMDAHVQAHLFEAYFTTKDADKGAGLGLAQVYSAVRQAGGFVEVTSAPGQGACFTLAFPRMQQSAAPAPAASP</sequence>
<dbReference type="InterPro" id="IPR000014">
    <property type="entry name" value="PAS"/>
</dbReference>
<dbReference type="GO" id="GO:0000155">
    <property type="term" value="F:phosphorelay sensor kinase activity"/>
    <property type="evidence" value="ECO:0007669"/>
    <property type="project" value="InterPro"/>
</dbReference>
<evidence type="ECO:0000313" key="6">
    <source>
        <dbReference type="EMBL" id="CAD0338248.1"/>
    </source>
</evidence>
<name>A0A2N7V265_XANCJ</name>
<proteinExistence type="predicted"/>
<dbReference type="SUPFAM" id="SSF55874">
    <property type="entry name" value="ATPase domain of HSP90 chaperone/DNA topoisomerase II/histidine kinase"/>
    <property type="match status" value="1"/>
</dbReference>
<dbReference type="NCBIfam" id="TIGR00229">
    <property type="entry name" value="sensory_box"/>
    <property type="match status" value="1"/>
</dbReference>
<evidence type="ECO:0000313" key="7">
    <source>
        <dbReference type="EMBL" id="CAD1795591.1"/>
    </source>
</evidence>
<dbReference type="EMBL" id="LR861807">
    <property type="protein sequence ID" value="CAD1795591.1"/>
    <property type="molecule type" value="Genomic_DNA"/>
</dbReference>
<dbReference type="PANTHER" id="PTHR43065:SF42">
    <property type="entry name" value="TWO-COMPONENT SENSOR PPRA"/>
    <property type="match status" value="1"/>
</dbReference>
<dbReference type="InterPro" id="IPR035965">
    <property type="entry name" value="PAS-like_dom_sf"/>
</dbReference>
<dbReference type="PROSITE" id="PS50113">
    <property type="entry name" value="PAC"/>
    <property type="match status" value="1"/>
</dbReference>